<dbReference type="VEuPathDB" id="FungiDB:F4678DRAFT_464251"/>
<evidence type="ECO:0000256" key="1">
    <source>
        <dbReference type="SAM" id="MobiDB-lite"/>
    </source>
</evidence>
<dbReference type="EMBL" id="JANPWZ010000459">
    <property type="protein sequence ID" value="KAJ3576732.1"/>
    <property type="molecule type" value="Genomic_DNA"/>
</dbReference>
<accession>A0A9W8NI60</accession>
<keyword evidence="3" id="KW-1185">Reference proteome</keyword>
<dbReference type="AlphaFoldDB" id="A0A9W8NI60"/>
<dbReference type="Proteomes" id="UP001148614">
    <property type="component" value="Unassembled WGS sequence"/>
</dbReference>
<reference evidence="2" key="1">
    <citation type="submission" date="2022-07" db="EMBL/GenBank/DDBJ databases">
        <title>Genome Sequence of Xylaria arbuscula.</title>
        <authorList>
            <person name="Buettner E."/>
        </authorList>
    </citation>
    <scope>NUCLEOTIDE SEQUENCE</scope>
    <source>
        <strain evidence="2">VT107</strain>
    </source>
</reference>
<gene>
    <name evidence="2" type="ORF">NPX13_g3601</name>
</gene>
<comment type="caution">
    <text evidence="2">The sequence shown here is derived from an EMBL/GenBank/DDBJ whole genome shotgun (WGS) entry which is preliminary data.</text>
</comment>
<name>A0A9W8NI60_9PEZI</name>
<evidence type="ECO:0000313" key="3">
    <source>
        <dbReference type="Proteomes" id="UP001148614"/>
    </source>
</evidence>
<proteinExistence type="predicted"/>
<dbReference type="VEuPathDB" id="FungiDB:F4678DRAFT_481846"/>
<protein>
    <submittedName>
        <fullName evidence="2">Uncharacterized protein</fullName>
    </submittedName>
</protein>
<feature type="region of interest" description="Disordered" evidence="1">
    <location>
        <begin position="314"/>
        <end position="337"/>
    </location>
</feature>
<feature type="compositionally biased region" description="Basic and acidic residues" evidence="1">
    <location>
        <begin position="314"/>
        <end position="333"/>
    </location>
</feature>
<evidence type="ECO:0000313" key="2">
    <source>
        <dbReference type="EMBL" id="KAJ3576732.1"/>
    </source>
</evidence>
<feature type="region of interest" description="Disordered" evidence="1">
    <location>
        <begin position="647"/>
        <end position="668"/>
    </location>
</feature>
<organism evidence="2 3">
    <name type="scientific">Xylaria arbuscula</name>
    <dbReference type="NCBI Taxonomy" id="114810"/>
    <lineage>
        <taxon>Eukaryota</taxon>
        <taxon>Fungi</taxon>
        <taxon>Dikarya</taxon>
        <taxon>Ascomycota</taxon>
        <taxon>Pezizomycotina</taxon>
        <taxon>Sordariomycetes</taxon>
        <taxon>Xylariomycetidae</taxon>
        <taxon>Xylariales</taxon>
        <taxon>Xylariaceae</taxon>
        <taxon>Xylaria</taxon>
    </lineage>
</organism>
<feature type="region of interest" description="Disordered" evidence="1">
    <location>
        <begin position="1036"/>
        <end position="1091"/>
    </location>
</feature>
<feature type="compositionally biased region" description="Basic residues" evidence="1">
    <location>
        <begin position="1082"/>
        <end position="1091"/>
    </location>
</feature>
<feature type="compositionally biased region" description="Basic and acidic residues" evidence="1">
    <location>
        <begin position="647"/>
        <end position="666"/>
    </location>
</feature>
<sequence length="1091" mass="124581">MYRQSGMVQGRTEDDGGAVPQHVAAIAAMLITKQSRARLVRQRGDIEEELEGSCRQGKWLCKKEVEQLIDLLKIYKAAIMVYERRREMDREVGQLDGDQKDALKMAMKIDTVAEWAPPCWPPSEEELEKYRPCFMSSSKGAEHVEEMVKVLGRRCLPGVDETVYQCQSPIMVGSSGNMSRRTAAHLPNTLMSHTPKAWALMLSCMRVMGINYEVQSAPLFRAWQNEKQVKAAEVLGAVLAGSMVSVAGLNVEQPGLQHSDLKLSQEVFKEGERQVCAMKPWYRENLKLSISRKPENREITDHLERNREELRKLQEREDRGRKDLEKANSENEAAKAPLNSLMTKIRGKLEHGERVLDELKRERDSNRELATGEEAILGEESTLLKVVTVRHNEALQQVDGLPKDDSAERSRRADMDELMARTDLFKGQDNRHKPQKRVTEWRVKSEVRAVHLLIGTILRGLVGDPEISDKGCCRHHYQGQREKCYQISKEADVLGSPAVSLGIFIIVIIVAGVTTNNNNNSSRTLPPPLYLFIFFSSTKMTTFFSNKMTKEEAERRESVLAEVKANTTWTNPGKMIPNMEQMVIMILLTERRLPFISASYLNWKVDQSIWLSCKLKAQFPFPQAPRIYGKPYSISYAKAYFEANSEKTDQKIKRNREDKEQGKEPETPAALNREYHWADPYNTATGEVYVWQASHGSEDASTYRAPFQDRVELYQELVGKAMPYQESCGPFKIKCPFSAFGPEFEACFGAKEKMRDLLIEATKFVGGYESSIVVYAKFHDIHDGDCGVGLFLDWRADTNTNCPAWRRMLYQAWCALLNLLNNQLQGMRKGLMQHLQTYYDEQMRGHLILHKQISAQIQRLDSSNEEDRRATEVVEGTEEAELVAVIRQMKMFVKECGTKKVALRVAMKEGFNDKIEQLFRLAKTRISLSPNGESPYQRQLMIRPTAEEVLGEYVASLLNPRQDRSLRFRLGRCISIVNDAQSPWQKILPMDVRCRIVSDTVWKHQKDSGDKEGLGLVQDALEILDRYNIKDRLTNSTLEDKMSRPSPADSQSSRQTDMEEGDDFLLVKEVKRMASDTQPDKGKKRQKMASD</sequence>
<feature type="compositionally biased region" description="Basic and acidic residues" evidence="1">
    <location>
        <begin position="1065"/>
        <end position="1081"/>
    </location>
</feature>